<comment type="caution">
    <text evidence="1">The sequence shown here is derived from an EMBL/GenBank/DDBJ whole genome shotgun (WGS) entry which is preliminary data.</text>
</comment>
<accession>X1VW95</accession>
<proteinExistence type="predicted"/>
<protein>
    <recommendedName>
        <fullName evidence="2">NYN domain-containing protein</fullName>
    </recommendedName>
</protein>
<gene>
    <name evidence="1" type="ORF">S12H4_55700</name>
</gene>
<dbReference type="Gene3D" id="3.40.50.1010">
    <property type="entry name" value="5'-nuclease"/>
    <property type="match status" value="1"/>
</dbReference>
<evidence type="ECO:0008006" key="2">
    <source>
        <dbReference type="Google" id="ProtNLM"/>
    </source>
</evidence>
<evidence type="ECO:0000313" key="1">
    <source>
        <dbReference type="EMBL" id="GAJ22676.1"/>
    </source>
</evidence>
<organism evidence="1">
    <name type="scientific">marine sediment metagenome</name>
    <dbReference type="NCBI Taxonomy" id="412755"/>
    <lineage>
        <taxon>unclassified sequences</taxon>
        <taxon>metagenomes</taxon>
        <taxon>ecological metagenomes</taxon>
    </lineage>
</organism>
<dbReference type="AlphaFoldDB" id="X1VW95"/>
<reference evidence="1" key="1">
    <citation type="journal article" date="2014" name="Front. Microbiol.">
        <title>High frequency of phylogenetically diverse reductive dehalogenase-homologous genes in deep subseafloor sedimentary metagenomes.</title>
        <authorList>
            <person name="Kawai M."/>
            <person name="Futagami T."/>
            <person name="Toyoda A."/>
            <person name="Takaki Y."/>
            <person name="Nishi S."/>
            <person name="Hori S."/>
            <person name="Arai W."/>
            <person name="Tsubouchi T."/>
            <person name="Morono Y."/>
            <person name="Uchiyama I."/>
            <person name="Ito T."/>
            <person name="Fujiyama A."/>
            <person name="Inagaki F."/>
            <person name="Takami H."/>
        </authorList>
    </citation>
    <scope>NUCLEOTIDE SEQUENCE</scope>
    <source>
        <strain evidence="1">Expedition CK06-06</strain>
    </source>
</reference>
<dbReference type="EMBL" id="BARW01035763">
    <property type="protein sequence ID" value="GAJ22676.1"/>
    <property type="molecule type" value="Genomic_DNA"/>
</dbReference>
<name>X1VW95_9ZZZZ</name>
<sequence length="63" mass="7462">MKTIVYVDGFNLYYGAVKDTSLKWLNIHRMCELHLPKDRIVGVKYFTAKIISRPDDPQKHIRQ</sequence>
<feature type="non-terminal residue" evidence="1">
    <location>
        <position position="63"/>
    </location>
</feature>